<proteinExistence type="predicted"/>
<sequence>MARVSWWGTGLVALALLVLAAGLPLLDRALGSGGRPVAAGTVLSVGAERDGVRPVTFTVPSPGWVLDRAESSLTSDIELANAGVGLYVRVVVPLAPLDARALWTGLGRIVAAGGRSRLSAGPVPITTAHGLTGLTGRLDGRERVGMATVFARSTLGATVTASGPPEAYRRLATEIEALVRTLRISAPS</sequence>
<evidence type="ECO:0000313" key="2">
    <source>
        <dbReference type="Proteomes" id="UP000198318"/>
    </source>
</evidence>
<dbReference type="AlphaFoldDB" id="A0A239MY92"/>
<name>A0A239MY92_9ACTN</name>
<protein>
    <submittedName>
        <fullName evidence="1">Uncharacterized protein</fullName>
    </submittedName>
</protein>
<accession>A0A239MY92</accession>
<dbReference type="EMBL" id="FZOR01000033">
    <property type="protein sequence ID" value="SNT47605.1"/>
    <property type="molecule type" value="Genomic_DNA"/>
</dbReference>
<reference evidence="1 2" key="1">
    <citation type="submission" date="2017-06" db="EMBL/GenBank/DDBJ databases">
        <authorList>
            <person name="Kim H.J."/>
            <person name="Triplett B.A."/>
        </authorList>
    </citation>
    <scope>NUCLEOTIDE SEQUENCE [LARGE SCALE GENOMIC DNA]</scope>
    <source>
        <strain evidence="1 2">DSM 44715</strain>
    </source>
</reference>
<evidence type="ECO:0000313" key="1">
    <source>
        <dbReference type="EMBL" id="SNT47605.1"/>
    </source>
</evidence>
<keyword evidence="2" id="KW-1185">Reference proteome</keyword>
<gene>
    <name evidence="1" type="ORF">SAMN05443665_103384</name>
</gene>
<organism evidence="1 2">
    <name type="scientific">Actinomadura meyerae</name>
    <dbReference type="NCBI Taxonomy" id="240840"/>
    <lineage>
        <taxon>Bacteria</taxon>
        <taxon>Bacillati</taxon>
        <taxon>Actinomycetota</taxon>
        <taxon>Actinomycetes</taxon>
        <taxon>Streptosporangiales</taxon>
        <taxon>Thermomonosporaceae</taxon>
        <taxon>Actinomadura</taxon>
    </lineage>
</organism>
<dbReference type="Proteomes" id="UP000198318">
    <property type="component" value="Unassembled WGS sequence"/>
</dbReference>